<dbReference type="EMBL" id="FNCS01000012">
    <property type="protein sequence ID" value="SDG90717.1"/>
    <property type="molecule type" value="Genomic_DNA"/>
</dbReference>
<gene>
    <name evidence="2" type="ORF">SAMN04487974_11219</name>
</gene>
<sequence length="138" mass="15014">MHKTLSLLPFLLLASPAALAIECTNGNSSEVLSFGDWALSQDADDQDVITITLEPQAERGIRLIDAMVRLEDVLGDRIGEFALDRDTAIPPEGTFNHEQVITGSALERLQSIHVDDVMGIVCVSALVFDDGTIEQYSE</sequence>
<organism evidence="2 3">
    <name type="scientific">Pelagibacterium luteolum</name>
    <dbReference type="NCBI Taxonomy" id="440168"/>
    <lineage>
        <taxon>Bacteria</taxon>
        <taxon>Pseudomonadati</taxon>
        <taxon>Pseudomonadota</taxon>
        <taxon>Alphaproteobacteria</taxon>
        <taxon>Hyphomicrobiales</taxon>
        <taxon>Devosiaceae</taxon>
        <taxon>Pelagibacterium</taxon>
    </lineage>
</organism>
<evidence type="ECO:0000313" key="3">
    <source>
        <dbReference type="Proteomes" id="UP000199495"/>
    </source>
</evidence>
<dbReference type="OrthoDB" id="8421154at2"/>
<keyword evidence="1" id="KW-0732">Signal</keyword>
<accession>A0A1G7Y2X3</accession>
<evidence type="ECO:0000256" key="1">
    <source>
        <dbReference type="SAM" id="SignalP"/>
    </source>
</evidence>
<dbReference type="Proteomes" id="UP000199495">
    <property type="component" value="Unassembled WGS sequence"/>
</dbReference>
<keyword evidence="3" id="KW-1185">Reference proteome</keyword>
<protein>
    <submittedName>
        <fullName evidence="2">Uncharacterized protein</fullName>
    </submittedName>
</protein>
<feature type="signal peptide" evidence="1">
    <location>
        <begin position="1"/>
        <end position="20"/>
    </location>
</feature>
<dbReference type="AlphaFoldDB" id="A0A1G7Y2X3"/>
<evidence type="ECO:0000313" key="2">
    <source>
        <dbReference type="EMBL" id="SDG90717.1"/>
    </source>
</evidence>
<feature type="chain" id="PRO_5011724217" evidence="1">
    <location>
        <begin position="21"/>
        <end position="138"/>
    </location>
</feature>
<reference evidence="2 3" key="1">
    <citation type="submission" date="2016-10" db="EMBL/GenBank/DDBJ databases">
        <authorList>
            <person name="de Groot N.N."/>
        </authorList>
    </citation>
    <scope>NUCLEOTIDE SEQUENCE [LARGE SCALE GENOMIC DNA]</scope>
    <source>
        <strain evidence="2 3">CGMCC 1.10267</strain>
    </source>
</reference>
<proteinExistence type="predicted"/>
<dbReference type="RefSeq" id="WP_090597628.1">
    <property type="nucleotide sequence ID" value="NZ_FNCS01000012.1"/>
</dbReference>
<name>A0A1G7Y2X3_9HYPH</name>